<dbReference type="InterPro" id="IPR033121">
    <property type="entry name" value="PEPTIDASE_A1"/>
</dbReference>
<evidence type="ECO:0000313" key="5">
    <source>
        <dbReference type="EMBL" id="KAK0600717.1"/>
    </source>
</evidence>
<dbReference type="GO" id="GO:0008233">
    <property type="term" value="F:peptidase activity"/>
    <property type="evidence" value="ECO:0007669"/>
    <property type="project" value="UniProtKB-KW"/>
</dbReference>
<dbReference type="Proteomes" id="UP001168877">
    <property type="component" value="Unassembled WGS sequence"/>
</dbReference>
<keyword evidence="6" id="KW-1185">Reference proteome</keyword>
<comment type="caution">
    <text evidence="5">The sequence shown here is derived from an EMBL/GenBank/DDBJ whole genome shotgun (WGS) entry which is preliminary data.</text>
</comment>
<dbReference type="PANTHER" id="PTHR47967">
    <property type="entry name" value="OS07G0603500 PROTEIN-RELATED"/>
    <property type="match status" value="1"/>
</dbReference>
<dbReference type="InterPro" id="IPR032861">
    <property type="entry name" value="TAXi_N"/>
</dbReference>
<sequence>MFKLIPRDSLESEFPLYTGNLTQIERIQRMVEFSHAKANSYVNLLSTNQNSTLYQPDNLYIPIIRDDVFYYTGQVGIGTLPRMVWLMIDTGGGLIWTQCQPCIDCFNQDYAIFDLRTSSTYQRLEASLQSLLVFKTQ</sequence>
<dbReference type="Pfam" id="PF14543">
    <property type="entry name" value="TAXi_N"/>
    <property type="match status" value="1"/>
</dbReference>
<evidence type="ECO:0000259" key="4">
    <source>
        <dbReference type="PROSITE" id="PS51767"/>
    </source>
</evidence>
<organism evidence="5 6">
    <name type="scientific">Acer saccharum</name>
    <name type="common">Sugar maple</name>
    <dbReference type="NCBI Taxonomy" id="4024"/>
    <lineage>
        <taxon>Eukaryota</taxon>
        <taxon>Viridiplantae</taxon>
        <taxon>Streptophyta</taxon>
        <taxon>Embryophyta</taxon>
        <taxon>Tracheophyta</taxon>
        <taxon>Spermatophyta</taxon>
        <taxon>Magnoliopsida</taxon>
        <taxon>eudicotyledons</taxon>
        <taxon>Gunneridae</taxon>
        <taxon>Pentapetalae</taxon>
        <taxon>rosids</taxon>
        <taxon>malvids</taxon>
        <taxon>Sapindales</taxon>
        <taxon>Sapindaceae</taxon>
        <taxon>Hippocastanoideae</taxon>
        <taxon>Acereae</taxon>
        <taxon>Acer</taxon>
    </lineage>
</organism>
<name>A0AA39W1E1_ACESA</name>
<dbReference type="Gene3D" id="2.40.70.10">
    <property type="entry name" value="Acid Proteases"/>
    <property type="match status" value="1"/>
</dbReference>
<evidence type="ECO:0000256" key="1">
    <source>
        <dbReference type="ARBA" id="ARBA00007447"/>
    </source>
</evidence>
<keyword evidence="2" id="KW-0645">Protease</keyword>
<reference evidence="5" key="2">
    <citation type="submission" date="2023-06" db="EMBL/GenBank/DDBJ databases">
        <authorList>
            <person name="Swenson N.G."/>
            <person name="Wegrzyn J.L."/>
            <person name="Mcevoy S.L."/>
        </authorList>
    </citation>
    <scope>NUCLEOTIDE SEQUENCE</scope>
    <source>
        <strain evidence="5">NS2018</strain>
        <tissue evidence="5">Leaf</tissue>
    </source>
</reference>
<dbReference type="PANTHER" id="PTHR47967:SF123">
    <property type="entry name" value="ASPARTIC PROTEINASE NEPENTHESIN-1-LIKE"/>
    <property type="match status" value="1"/>
</dbReference>
<accession>A0AA39W1E1</accession>
<dbReference type="PROSITE" id="PS51767">
    <property type="entry name" value="PEPTIDASE_A1"/>
    <property type="match status" value="1"/>
</dbReference>
<dbReference type="GO" id="GO:0006508">
    <property type="term" value="P:proteolysis"/>
    <property type="evidence" value="ECO:0007669"/>
    <property type="project" value="UniProtKB-KW"/>
</dbReference>
<dbReference type="InterPro" id="IPR021109">
    <property type="entry name" value="Peptidase_aspartic_dom_sf"/>
</dbReference>
<dbReference type="SUPFAM" id="SSF50630">
    <property type="entry name" value="Acid proteases"/>
    <property type="match status" value="1"/>
</dbReference>
<dbReference type="GO" id="GO:0005576">
    <property type="term" value="C:extracellular region"/>
    <property type="evidence" value="ECO:0007669"/>
    <property type="project" value="TreeGrafter"/>
</dbReference>
<dbReference type="InterPro" id="IPR051708">
    <property type="entry name" value="Plant_Aspart_Prot_A1"/>
</dbReference>
<feature type="domain" description="Peptidase A1" evidence="4">
    <location>
        <begin position="71"/>
        <end position="137"/>
    </location>
</feature>
<comment type="similarity">
    <text evidence="1">Belongs to the peptidase A1 family.</text>
</comment>
<evidence type="ECO:0000313" key="6">
    <source>
        <dbReference type="Proteomes" id="UP001168877"/>
    </source>
</evidence>
<keyword evidence="3" id="KW-0378">Hydrolase</keyword>
<dbReference type="AlphaFoldDB" id="A0AA39W1E1"/>
<dbReference type="EMBL" id="JAUESC010000003">
    <property type="protein sequence ID" value="KAK0600717.1"/>
    <property type="molecule type" value="Genomic_DNA"/>
</dbReference>
<proteinExistence type="inferred from homology"/>
<protein>
    <recommendedName>
        <fullName evidence="4">Peptidase A1 domain-containing protein</fullName>
    </recommendedName>
</protein>
<gene>
    <name evidence="5" type="ORF">LWI29_017817</name>
</gene>
<evidence type="ECO:0000256" key="3">
    <source>
        <dbReference type="ARBA" id="ARBA00022801"/>
    </source>
</evidence>
<evidence type="ECO:0000256" key="2">
    <source>
        <dbReference type="ARBA" id="ARBA00022670"/>
    </source>
</evidence>
<reference evidence="5" key="1">
    <citation type="journal article" date="2022" name="Plant J.">
        <title>Strategies of tolerance reflected in two North American maple genomes.</title>
        <authorList>
            <person name="McEvoy S.L."/>
            <person name="Sezen U.U."/>
            <person name="Trouern-Trend A."/>
            <person name="McMahon S.M."/>
            <person name="Schaberg P.G."/>
            <person name="Yang J."/>
            <person name="Wegrzyn J.L."/>
            <person name="Swenson N.G."/>
        </authorList>
    </citation>
    <scope>NUCLEOTIDE SEQUENCE</scope>
    <source>
        <strain evidence="5">NS2018</strain>
    </source>
</reference>